<name>A0A0G9GZ39_9GAMM</name>
<sequence length="64" mass="7086">MRWPWRDLLFLHGHIVEPSLTSADVAEESSANEKEKPPAPSFSRRSLAALRLCLGIGDGAIRTQ</sequence>
<dbReference type="AlphaFoldDB" id="A0A0G9GZ39"/>
<dbReference type="Proteomes" id="UP000035481">
    <property type="component" value="Unassembled WGS sequence"/>
</dbReference>
<accession>A0A0G9GZ39</accession>
<dbReference type="STRING" id="1440762.Y882_14250"/>
<protein>
    <submittedName>
        <fullName evidence="1">Uncharacterized protein</fullName>
    </submittedName>
</protein>
<dbReference type="PATRIC" id="fig|1440762.4.peg.2574"/>
<proteinExistence type="predicted"/>
<organism evidence="1 2">
    <name type="scientific">Dyella japonica DSM 16301</name>
    <dbReference type="NCBI Taxonomy" id="1440762"/>
    <lineage>
        <taxon>Bacteria</taxon>
        <taxon>Pseudomonadati</taxon>
        <taxon>Pseudomonadota</taxon>
        <taxon>Gammaproteobacteria</taxon>
        <taxon>Lysobacterales</taxon>
        <taxon>Rhodanobacteraceae</taxon>
        <taxon>Dyella</taxon>
    </lineage>
</organism>
<dbReference type="OrthoDB" id="5957554at2"/>
<reference evidence="1 2" key="1">
    <citation type="journal article" date="2015" name="Antonie Van Leeuwenhoek">
        <title>A phylogenomic and molecular marker based taxonomic framework for the order Xanthomonadales: proposal to transfer the families Algiphilaceae and Solimonadaceae to the order Nevskiales ord. nov. and to create a new family within the order Xanthomonadales, the family Rhodanobacteraceae fam. nov., containing the genus Rhodanobacter and its closest relatives.</title>
        <authorList>
            <person name="Naushad S."/>
            <person name="Adeolu M."/>
            <person name="Wong S."/>
            <person name="Sohail M."/>
            <person name="Schellhorn H.E."/>
            <person name="Gupta R.S."/>
        </authorList>
    </citation>
    <scope>NUCLEOTIDE SEQUENCE [LARGE SCALE GENOMIC DNA]</scope>
    <source>
        <strain evidence="1 2">DSM 16301</strain>
    </source>
</reference>
<evidence type="ECO:0000313" key="2">
    <source>
        <dbReference type="Proteomes" id="UP000035481"/>
    </source>
</evidence>
<evidence type="ECO:0000313" key="1">
    <source>
        <dbReference type="EMBL" id="KLD62830.1"/>
    </source>
</evidence>
<comment type="caution">
    <text evidence="1">The sequence shown here is derived from an EMBL/GenBank/DDBJ whole genome shotgun (WGS) entry which is preliminary data.</text>
</comment>
<dbReference type="RefSeq" id="WP_046972537.1">
    <property type="nucleotide sequence ID" value="NZ_JPLA01000041.1"/>
</dbReference>
<dbReference type="EMBL" id="JPLA01000041">
    <property type="protein sequence ID" value="KLD62830.1"/>
    <property type="molecule type" value="Genomic_DNA"/>
</dbReference>
<gene>
    <name evidence="1" type="ORF">Y882_14250</name>
</gene>